<dbReference type="OrthoDB" id="9805684at2"/>
<gene>
    <name evidence="3" type="ORF">SAMN04488120_10297</name>
</gene>
<evidence type="ECO:0000256" key="1">
    <source>
        <dbReference type="ARBA" id="ARBA00010584"/>
    </source>
</evidence>
<dbReference type="GO" id="GO:0046983">
    <property type="term" value="F:protein dimerization activity"/>
    <property type="evidence" value="ECO:0007669"/>
    <property type="project" value="InterPro"/>
</dbReference>
<name>A0A1I2HLT2_9GAMM</name>
<dbReference type="SUPFAM" id="SSF51735">
    <property type="entry name" value="NAD(P)-binding Rossmann-fold domains"/>
    <property type="match status" value="1"/>
</dbReference>
<dbReference type="InterPro" id="IPR036291">
    <property type="entry name" value="NAD(P)-bd_dom_sf"/>
</dbReference>
<evidence type="ECO:0000259" key="2">
    <source>
        <dbReference type="SMART" id="SM00859"/>
    </source>
</evidence>
<dbReference type="EMBL" id="FOOC01000002">
    <property type="protein sequence ID" value="SFF31295.1"/>
    <property type="molecule type" value="Genomic_DNA"/>
</dbReference>
<comment type="similarity">
    <text evidence="1">Belongs to the aspartate-semialdehyde dehydrogenase family.</text>
</comment>
<dbReference type="Pfam" id="PF01118">
    <property type="entry name" value="Semialdhyde_dh"/>
    <property type="match status" value="1"/>
</dbReference>
<dbReference type="Pfam" id="PF02774">
    <property type="entry name" value="Semialdhyde_dhC"/>
    <property type="match status" value="1"/>
</dbReference>
<protein>
    <submittedName>
        <fullName evidence="3">Aspartate-semialdehyde dehydrogenase</fullName>
    </submittedName>
</protein>
<dbReference type="Proteomes" id="UP000199771">
    <property type="component" value="Unassembled WGS sequence"/>
</dbReference>
<dbReference type="Gene3D" id="3.30.360.10">
    <property type="entry name" value="Dihydrodipicolinate Reductase, domain 2"/>
    <property type="match status" value="1"/>
</dbReference>
<proteinExistence type="inferred from homology"/>
<dbReference type="GO" id="GO:0016620">
    <property type="term" value="F:oxidoreductase activity, acting on the aldehyde or oxo group of donors, NAD or NADP as acceptor"/>
    <property type="evidence" value="ECO:0007669"/>
    <property type="project" value="InterPro"/>
</dbReference>
<reference evidence="3 4" key="1">
    <citation type="submission" date="2016-10" db="EMBL/GenBank/DDBJ databases">
        <authorList>
            <person name="de Groot N.N."/>
        </authorList>
    </citation>
    <scope>NUCLEOTIDE SEQUENCE [LARGE SCALE GENOMIC DNA]</scope>
    <source>
        <strain evidence="3 4">DSM 23609</strain>
    </source>
</reference>
<dbReference type="STRING" id="1076937.SAMN04488120_10297"/>
<evidence type="ECO:0000313" key="3">
    <source>
        <dbReference type="EMBL" id="SFF31295.1"/>
    </source>
</evidence>
<feature type="domain" description="Semialdehyde dehydrogenase NAD-binding" evidence="2">
    <location>
        <begin position="6"/>
        <end position="121"/>
    </location>
</feature>
<dbReference type="GO" id="GO:0008652">
    <property type="term" value="P:amino acid biosynthetic process"/>
    <property type="evidence" value="ECO:0007669"/>
    <property type="project" value="InterPro"/>
</dbReference>
<sequence>MSRRFDVAVLGADSVIGHALLELIAERRFPVGEISALALGAEQGASVDFAGTTLMLDDATAFDFTQAQLCFLASDDPRLAAQAERAADAGCVVIDAGGTLWRDPEIPRVVPEINAPALRGFQARGIVAAPDALVVPLALALAPLHRLAGIRRIAATAIVPVSDAGRLAFEDLARETVALLNARHYERRHFPQQIAFNLIGQIGPAGAGGATERERRVIDDLRALLDTPELAVGLTVVQGAVFYGYALAVEVQLAAAQDFDAIVQALRTAPGLELIDSLEAADCPSPVTDATSTEAVRLARLRPGSAADTVMFWLTADNVRRAAALNALASAEILVREHL</sequence>
<keyword evidence="4" id="KW-1185">Reference proteome</keyword>
<dbReference type="PIRSF" id="PIRSF000148">
    <property type="entry name" value="ASA_dh"/>
    <property type="match status" value="1"/>
</dbReference>
<dbReference type="Gene3D" id="3.40.50.720">
    <property type="entry name" value="NAD(P)-binding Rossmann-like Domain"/>
    <property type="match status" value="1"/>
</dbReference>
<dbReference type="PANTHER" id="PTHR46278:SF2">
    <property type="entry name" value="ASPARTATE-SEMIALDEHYDE DEHYDROGENASE"/>
    <property type="match status" value="1"/>
</dbReference>
<dbReference type="SUPFAM" id="SSF55347">
    <property type="entry name" value="Glyceraldehyde-3-phosphate dehydrogenase-like, C-terminal domain"/>
    <property type="match status" value="1"/>
</dbReference>
<dbReference type="RefSeq" id="WP_091531063.1">
    <property type="nucleotide sequence ID" value="NZ_FOOC01000002.1"/>
</dbReference>
<dbReference type="InterPro" id="IPR000534">
    <property type="entry name" value="Semialdehyde_DH_NAD-bd"/>
</dbReference>
<dbReference type="NCBIfam" id="NF004224">
    <property type="entry name" value="PRK05671.1"/>
    <property type="match status" value="1"/>
</dbReference>
<evidence type="ECO:0000313" key="4">
    <source>
        <dbReference type="Proteomes" id="UP000199771"/>
    </source>
</evidence>
<dbReference type="NCBIfam" id="NF011456">
    <property type="entry name" value="PRK14874.1"/>
    <property type="match status" value="1"/>
</dbReference>
<dbReference type="InterPro" id="IPR012280">
    <property type="entry name" value="Semialdhyde_DH_dimer_dom"/>
</dbReference>
<dbReference type="AlphaFoldDB" id="A0A1I2HLT2"/>
<dbReference type="CDD" id="cd17894">
    <property type="entry name" value="ASADH_USG1_N"/>
    <property type="match status" value="1"/>
</dbReference>
<accession>A0A1I2HLT2</accession>
<dbReference type="PANTHER" id="PTHR46278">
    <property type="entry name" value="DEHYDROGENASE, PUTATIVE-RELATED"/>
    <property type="match status" value="1"/>
</dbReference>
<organism evidence="3 4">
    <name type="scientific">Fontimonas thermophila</name>
    <dbReference type="NCBI Taxonomy" id="1076937"/>
    <lineage>
        <taxon>Bacteria</taxon>
        <taxon>Pseudomonadati</taxon>
        <taxon>Pseudomonadota</taxon>
        <taxon>Gammaproteobacteria</taxon>
        <taxon>Nevskiales</taxon>
        <taxon>Nevskiaceae</taxon>
        <taxon>Fontimonas</taxon>
    </lineage>
</organism>
<dbReference type="GO" id="GO:0051287">
    <property type="term" value="F:NAD binding"/>
    <property type="evidence" value="ECO:0007669"/>
    <property type="project" value="InterPro"/>
</dbReference>
<dbReference type="SMART" id="SM00859">
    <property type="entry name" value="Semialdhyde_dh"/>
    <property type="match status" value="1"/>
</dbReference>
<dbReference type="CDD" id="cd18129">
    <property type="entry name" value="ASADH_C_USG1_like"/>
    <property type="match status" value="1"/>
</dbReference>